<dbReference type="EMBL" id="BOQN01000024">
    <property type="protein sequence ID" value="GIM90179.1"/>
    <property type="molecule type" value="Genomic_DNA"/>
</dbReference>
<evidence type="ECO:0000256" key="1">
    <source>
        <dbReference type="ARBA" id="ARBA00022603"/>
    </source>
</evidence>
<dbReference type="RefSeq" id="WP_213006116.1">
    <property type="nucleotide sequence ID" value="NZ_BOQN01000024.1"/>
</dbReference>
<evidence type="ECO:0000313" key="5">
    <source>
        <dbReference type="Proteomes" id="UP000677082"/>
    </source>
</evidence>
<dbReference type="Gene3D" id="1.10.150.290">
    <property type="entry name" value="S-adenosyl-L-methionine-dependent methyltransferases"/>
    <property type="match status" value="1"/>
</dbReference>
<dbReference type="GO" id="GO:0030798">
    <property type="term" value="F:trans-aconitate 2-methyltransferase activity"/>
    <property type="evidence" value="ECO:0007669"/>
    <property type="project" value="InterPro"/>
</dbReference>
<dbReference type="InterPro" id="IPR041698">
    <property type="entry name" value="Methyltransf_25"/>
</dbReference>
<keyword evidence="5" id="KW-1185">Reference proteome</keyword>
<keyword evidence="2" id="KW-0808">Transferase</keyword>
<dbReference type="InterPro" id="IPR029063">
    <property type="entry name" value="SAM-dependent_MTases_sf"/>
</dbReference>
<dbReference type="PANTHER" id="PTHR43861">
    <property type="entry name" value="TRANS-ACONITATE 2-METHYLTRANSFERASE-RELATED"/>
    <property type="match status" value="1"/>
</dbReference>
<dbReference type="CDD" id="cd02440">
    <property type="entry name" value="AdoMet_MTases"/>
    <property type="match status" value="1"/>
</dbReference>
<sequence>MWDPAVYRRFGAERSRPFFDLTSRIDAARPRAVVDLGCGPGELTLTLAERWPDARVTGVDSSAEMIDKAVAHDGAAWFQVGDVRDWKPGPDVDVLVTNATLQWVDGHRELLARWAAELPSGAWLAMQVPGNFDAPSHRLLRAMAGTYGIAHVTREAPVDHPTGYAELLLGAGAQVDAWETTYLHLLPDSMEEHPVLRWMEGTALRPVKAALDENAWQSFRADLGRELAAAYPAAHGHVAFPFRRIFVVARTA</sequence>
<dbReference type="Proteomes" id="UP000677082">
    <property type="component" value="Unassembled WGS sequence"/>
</dbReference>
<organism evidence="4 5">
    <name type="scientific">Paractinoplanes toevensis</name>
    <dbReference type="NCBI Taxonomy" id="571911"/>
    <lineage>
        <taxon>Bacteria</taxon>
        <taxon>Bacillati</taxon>
        <taxon>Actinomycetota</taxon>
        <taxon>Actinomycetes</taxon>
        <taxon>Micromonosporales</taxon>
        <taxon>Micromonosporaceae</taxon>
        <taxon>Paractinoplanes</taxon>
    </lineage>
</organism>
<evidence type="ECO:0000259" key="3">
    <source>
        <dbReference type="Pfam" id="PF13649"/>
    </source>
</evidence>
<evidence type="ECO:0000313" key="4">
    <source>
        <dbReference type="EMBL" id="GIM90179.1"/>
    </source>
</evidence>
<feature type="domain" description="Methyltransferase" evidence="3">
    <location>
        <begin position="33"/>
        <end position="116"/>
    </location>
</feature>
<name>A0A919T9I1_9ACTN</name>
<keyword evidence="1" id="KW-0489">Methyltransferase</keyword>
<dbReference type="PANTHER" id="PTHR43861:SF1">
    <property type="entry name" value="TRANS-ACONITATE 2-METHYLTRANSFERASE"/>
    <property type="match status" value="1"/>
</dbReference>
<evidence type="ECO:0000256" key="2">
    <source>
        <dbReference type="ARBA" id="ARBA00022679"/>
    </source>
</evidence>
<gene>
    <name evidence="4" type="ORF">Ato02nite_019720</name>
</gene>
<dbReference type="AlphaFoldDB" id="A0A919T9I1"/>
<protein>
    <submittedName>
        <fullName evidence="4">Trans-aconitate 2-methyltransferase</fullName>
    </submittedName>
</protein>
<comment type="caution">
    <text evidence="4">The sequence shown here is derived from an EMBL/GenBank/DDBJ whole genome shotgun (WGS) entry which is preliminary data.</text>
</comment>
<reference evidence="4 5" key="1">
    <citation type="submission" date="2021-03" db="EMBL/GenBank/DDBJ databases">
        <title>Whole genome shotgun sequence of Actinoplanes toevensis NBRC 105298.</title>
        <authorList>
            <person name="Komaki H."/>
            <person name="Tamura T."/>
        </authorList>
    </citation>
    <scope>NUCLEOTIDE SEQUENCE [LARGE SCALE GENOMIC DNA]</scope>
    <source>
        <strain evidence="4 5">NBRC 105298</strain>
    </source>
</reference>
<proteinExistence type="predicted"/>
<accession>A0A919T9I1</accession>
<dbReference type="GO" id="GO:0032259">
    <property type="term" value="P:methylation"/>
    <property type="evidence" value="ECO:0007669"/>
    <property type="project" value="UniProtKB-KW"/>
</dbReference>
<dbReference type="InterPro" id="IPR023149">
    <property type="entry name" value="Trans_acon_MeTrfase_C"/>
</dbReference>
<dbReference type="NCBIfam" id="NF010703">
    <property type="entry name" value="PRK14103.1"/>
    <property type="match status" value="1"/>
</dbReference>
<dbReference type="SUPFAM" id="SSF53335">
    <property type="entry name" value="S-adenosyl-L-methionine-dependent methyltransferases"/>
    <property type="match status" value="1"/>
</dbReference>
<dbReference type="Gene3D" id="3.40.50.150">
    <property type="entry name" value="Vaccinia Virus protein VP39"/>
    <property type="match status" value="1"/>
</dbReference>
<dbReference type="Pfam" id="PF13649">
    <property type="entry name" value="Methyltransf_25"/>
    <property type="match status" value="1"/>
</dbReference>